<evidence type="ECO:0000259" key="1">
    <source>
        <dbReference type="Pfam" id="PF03417"/>
    </source>
</evidence>
<dbReference type="InterPro" id="IPR005079">
    <property type="entry name" value="Peptidase_C45_hydrolase"/>
</dbReference>
<name>A0A6L9EHG2_9FLAO</name>
<dbReference type="Gene3D" id="3.60.60.10">
    <property type="entry name" value="Penicillin V Acylase, Chain A"/>
    <property type="match status" value="1"/>
</dbReference>
<dbReference type="Proteomes" id="UP000475249">
    <property type="component" value="Unassembled WGS sequence"/>
</dbReference>
<protein>
    <recommendedName>
        <fullName evidence="1">Peptidase C45 hydrolase domain-containing protein</fullName>
    </recommendedName>
</protein>
<reference evidence="2 3" key="1">
    <citation type="submission" date="2020-01" db="EMBL/GenBank/DDBJ databases">
        <title>Bacteria diversity of Porities sp.</title>
        <authorList>
            <person name="Wang G."/>
        </authorList>
    </citation>
    <scope>NUCLEOTIDE SEQUENCE [LARGE SCALE GENOMIC DNA]</scope>
    <source>
        <strain evidence="2 3">R33</strain>
    </source>
</reference>
<dbReference type="InterPro" id="IPR047794">
    <property type="entry name" value="C45_proenzyme-like"/>
</dbReference>
<comment type="caution">
    <text evidence="2">The sequence shown here is derived from an EMBL/GenBank/DDBJ whole genome shotgun (WGS) entry which is preliminary data.</text>
</comment>
<dbReference type="NCBIfam" id="NF040521">
    <property type="entry name" value="C45_proenzyme"/>
    <property type="match status" value="1"/>
</dbReference>
<dbReference type="Gene3D" id="1.10.10.2120">
    <property type="match status" value="1"/>
</dbReference>
<evidence type="ECO:0000313" key="2">
    <source>
        <dbReference type="EMBL" id="NAS14151.1"/>
    </source>
</evidence>
<evidence type="ECO:0000313" key="3">
    <source>
        <dbReference type="Proteomes" id="UP000475249"/>
    </source>
</evidence>
<accession>A0A6L9EHG2</accession>
<proteinExistence type="predicted"/>
<dbReference type="PANTHER" id="PTHR34180:SF1">
    <property type="entry name" value="BETA-ALANYL-DOPAMINE_CARCININE HYDROLASE"/>
    <property type="match status" value="1"/>
</dbReference>
<sequence length="370" mass="41725">MRLIYLSLVFLTLIACKQKQQEQEAVEAKQPASIHYITQQGSAYERGYEHGRILKDEIGSQVAKWESAMGAELGIQRDSMLLIVSKHSQFLDAVQREAPELLEEINGIADGAQLDRDLILCYNLGEEIYNFITAGFESCSTIAYQGNSENFVAYNQDLPDFLHGQNRPIILAHKDHYVFTMPGSIGLSGASKAIALSCNSLPMLRMDKSGLPLSFAIRKLLEAPTMSEAVNFIETKPLAIPQNLLLLSRDGVVNFEISKDTIVKKTPAASGFFSHTNFPIGNRDYKIKGYQNRFCLRFQYLDSLVTRFEDGMEPKLNSFSRLEEVCSILPIHNQETYLRYVASYPKQTQEAAQITFINPESREQLILSFK</sequence>
<dbReference type="PANTHER" id="PTHR34180">
    <property type="entry name" value="PEPTIDASE C45"/>
    <property type="match status" value="1"/>
</dbReference>
<dbReference type="AlphaFoldDB" id="A0A6L9EHG2"/>
<dbReference type="EMBL" id="WXYO01000009">
    <property type="protein sequence ID" value="NAS14151.1"/>
    <property type="molecule type" value="Genomic_DNA"/>
</dbReference>
<dbReference type="Pfam" id="PF03417">
    <property type="entry name" value="AAT"/>
    <property type="match status" value="1"/>
</dbReference>
<dbReference type="InterPro" id="IPR047801">
    <property type="entry name" value="Peptidase_C45"/>
</dbReference>
<feature type="domain" description="Peptidase C45 hydrolase" evidence="1">
    <location>
        <begin position="151"/>
        <end position="277"/>
    </location>
</feature>
<dbReference type="PROSITE" id="PS51257">
    <property type="entry name" value="PROKAR_LIPOPROTEIN"/>
    <property type="match status" value="1"/>
</dbReference>
<organism evidence="2 3">
    <name type="scientific">Poritiphilus flavus</name>
    <dbReference type="NCBI Taxonomy" id="2697053"/>
    <lineage>
        <taxon>Bacteria</taxon>
        <taxon>Pseudomonadati</taxon>
        <taxon>Bacteroidota</taxon>
        <taxon>Flavobacteriia</taxon>
        <taxon>Flavobacteriales</taxon>
        <taxon>Flavobacteriaceae</taxon>
        <taxon>Poritiphilus</taxon>
    </lineage>
</organism>
<gene>
    <name evidence="2" type="ORF">GTQ38_19230</name>
</gene>
<keyword evidence="3" id="KW-1185">Reference proteome</keyword>
<dbReference type="RefSeq" id="WP_161437203.1">
    <property type="nucleotide sequence ID" value="NZ_WXYO01000009.1"/>
</dbReference>